<organism evidence="2 3">
    <name type="scientific">Caldibacillus thermoamylovorans</name>
    <dbReference type="NCBI Taxonomy" id="35841"/>
    <lineage>
        <taxon>Bacteria</taxon>
        <taxon>Bacillati</taxon>
        <taxon>Bacillota</taxon>
        <taxon>Bacilli</taxon>
        <taxon>Bacillales</taxon>
        <taxon>Bacillaceae</taxon>
        <taxon>Caldibacillus</taxon>
    </lineage>
</organism>
<name>A0ABD4A3D0_9BACI</name>
<evidence type="ECO:0008006" key="4">
    <source>
        <dbReference type="Google" id="ProtNLM"/>
    </source>
</evidence>
<feature type="compositionally biased region" description="Basic and acidic residues" evidence="1">
    <location>
        <begin position="24"/>
        <end position="35"/>
    </location>
</feature>
<protein>
    <recommendedName>
        <fullName evidence="4">Thymidine kinase</fullName>
    </recommendedName>
</protein>
<proteinExistence type="predicted"/>
<comment type="caution">
    <text evidence="2">The sequence shown here is derived from an EMBL/GenBank/DDBJ whole genome shotgun (WGS) entry which is preliminary data.</text>
</comment>
<reference evidence="2 3" key="1">
    <citation type="submission" date="2015-01" db="EMBL/GenBank/DDBJ databases">
        <title>Draft Genome Sequences of Four Bacillus thermoamylovorans Strains, Isolated From Food Products.</title>
        <authorList>
            <person name="Krawcyk A.O."/>
            <person name="Berendsen E.M."/>
            <person name="Eijlander R.T."/>
            <person name="de Jong A."/>
            <person name="Wells-Bennik M."/>
            <person name="Kuipers O.P."/>
        </authorList>
    </citation>
    <scope>NUCLEOTIDE SEQUENCE [LARGE SCALE GENOMIC DNA]</scope>
    <source>
        <strain evidence="2 3">B4167</strain>
    </source>
</reference>
<evidence type="ECO:0000313" key="3">
    <source>
        <dbReference type="Proteomes" id="UP000032076"/>
    </source>
</evidence>
<accession>A0ABD4A3D0</accession>
<evidence type="ECO:0000313" key="2">
    <source>
        <dbReference type="EMBL" id="KIO71496.1"/>
    </source>
</evidence>
<feature type="region of interest" description="Disordered" evidence="1">
    <location>
        <begin position="22"/>
        <end position="42"/>
    </location>
</feature>
<dbReference type="EMBL" id="JXLU01000126">
    <property type="protein sequence ID" value="KIO71496.1"/>
    <property type="molecule type" value="Genomic_DNA"/>
</dbReference>
<dbReference type="Proteomes" id="UP000032076">
    <property type="component" value="Unassembled WGS sequence"/>
</dbReference>
<sequence length="42" mass="4658">MGQNELKIKKKCLIGLCYGTKHAGKSEEMSHRSKETSGYGTK</sequence>
<dbReference type="AlphaFoldDB" id="A0ABD4A3D0"/>
<evidence type="ECO:0000256" key="1">
    <source>
        <dbReference type="SAM" id="MobiDB-lite"/>
    </source>
</evidence>
<gene>
    <name evidence="2" type="ORF">B4167_3625</name>
</gene>